<dbReference type="RefSeq" id="WP_097655159.1">
    <property type="nucleotide sequence ID" value="NZ_LYXE01000182.1"/>
</dbReference>
<protein>
    <recommendedName>
        <fullName evidence="1">Cell wall-active antibiotics response LiaF-like C-terminal domain-containing protein</fullName>
    </recommendedName>
</protein>
<evidence type="ECO:0000313" key="3">
    <source>
        <dbReference type="Proteomes" id="UP000220922"/>
    </source>
</evidence>
<reference evidence="2 3" key="1">
    <citation type="submission" date="2016-05" db="EMBL/GenBank/DDBJ databases">
        <authorList>
            <person name="Lavstsen T."/>
            <person name="Jespersen J.S."/>
        </authorList>
    </citation>
    <scope>NUCLEOTIDE SEQUENCE [LARGE SCALE GENOMIC DNA]</scope>
    <source>
        <strain evidence="2 3">B7-9</strain>
    </source>
</reference>
<gene>
    <name evidence="2" type="ORF">A9Q02_05985</name>
</gene>
<dbReference type="AlphaFoldDB" id="A0A2H3KWN1"/>
<sequence>MARLTIFHDINRTHRSGRFEEEDISTIFGDVRLNLVRKPAEYGEHTMRVLTIFGDVQLRLSEDVGLKIDGFALFGDVEVEQISSNDRASGGADYISENYDTASVRLNLNVTTIFGDLEIIRLPIASEGPALYEGQTTRLPGEVD</sequence>
<proteinExistence type="predicted"/>
<accession>A0A2H3KWN1</accession>
<dbReference type="OrthoDB" id="157892at2"/>
<evidence type="ECO:0000313" key="2">
    <source>
        <dbReference type="EMBL" id="PDV96771.1"/>
    </source>
</evidence>
<feature type="domain" description="Cell wall-active antibiotics response LiaF-like C-terminal" evidence="1">
    <location>
        <begin position="7"/>
        <end position="119"/>
    </location>
</feature>
<dbReference type="InterPro" id="IPR024425">
    <property type="entry name" value="LiaF-like_C"/>
</dbReference>
<name>A0A2H3KWN1_9CHLR</name>
<dbReference type="Proteomes" id="UP000220922">
    <property type="component" value="Unassembled WGS sequence"/>
</dbReference>
<evidence type="ECO:0000259" key="1">
    <source>
        <dbReference type="Pfam" id="PF09922"/>
    </source>
</evidence>
<keyword evidence="3" id="KW-1185">Reference proteome</keyword>
<dbReference type="EMBL" id="LYXE01000182">
    <property type="protein sequence ID" value="PDV96771.1"/>
    <property type="molecule type" value="Genomic_DNA"/>
</dbReference>
<comment type="caution">
    <text evidence="2">The sequence shown here is derived from an EMBL/GenBank/DDBJ whole genome shotgun (WGS) entry which is preliminary data.</text>
</comment>
<organism evidence="2 3">
    <name type="scientific">Candidatus Chloroploca asiatica</name>
    <dbReference type="NCBI Taxonomy" id="1506545"/>
    <lineage>
        <taxon>Bacteria</taxon>
        <taxon>Bacillati</taxon>
        <taxon>Chloroflexota</taxon>
        <taxon>Chloroflexia</taxon>
        <taxon>Chloroflexales</taxon>
        <taxon>Chloroflexineae</taxon>
        <taxon>Oscillochloridaceae</taxon>
        <taxon>Candidatus Chloroploca</taxon>
    </lineage>
</organism>
<dbReference type="Pfam" id="PF09922">
    <property type="entry name" value="LiaF-like_C"/>
    <property type="match status" value="1"/>
</dbReference>